<sequence length="146" mass="16215">MSSNTFVFLLLLILVLLTGCSLLNITESNTLVFTHESENWKVLYIEKVSEPINKNQPGKQISSKVEIRYLGNHIEDIYKIKYSYKSSAGSGSSETTLSESGIISSGIVTSSGTSTPEDGIVNFTIEWNGQIEEFEFKSDKSIVFVF</sequence>
<gene>
    <name evidence="1" type="ORF">BHF68_10335</name>
</gene>
<dbReference type="RefSeq" id="WP_069644041.1">
    <property type="nucleotide sequence ID" value="NZ_MIJE01000033.1"/>
</dbReference>
<reference evidence="1 2" key="1">
    <citation type="submission" date="2016-09" db="EMBL/GenBank/DDBJ databases">
        <title>Draft genome sequence for the type strain of Desulfuribacillus alkaliarsenatis AHT28, an obligately anaerobic, sulfidogenic bacterium isolated from Russian soda lake sediments.</title>
        <authorList>
            <person name="Abin C.A."/>
            <person name="Hollibaugh J.T."/>
        </authorList>
    </citation>
    <scope>NUCLEOTIDE SEQUENCE [LARGE SCALE GENOMIC DNA]</scope>
    <source>
        <strain evidence="1 2">AHT28</strain>
    </source>
</reference>
<name>A0A1E5G011_9FIRM</name>
<proteinExistence type="predicted"/>
<comment type="caution">
    <text evidence="1">The sequence shown here is derived from an EMBL/GenBank/DDBJ whole genome shotgun (WGS) entry which is preliminary data.</text>
</comment>
<dbReference type="Proteomes" id="UP000094296">
    <property type="component" value="Unassembled WGS sequence"/>
</dbReference>
<dbReference type="EMBL" id="MIJE01000033">
    <property type="protein sequence ID" value="OEF96120.1"/>
    <property type="molecule type" value="Genomic_DNA"/>
</dbReference>
<dbReference type="AlphaFoldDB" id="A0A1E5G011"/>
<dbReference type="STRING" id="766136.BHF68_10335"/>
<organism evidence="1 2">
    <name type="scientific">Desulfuribacillus alkaliarsenatis</name>
    <dbReference type="NCBI Taxonomy" id="766136"/>
    <lineage>
        <taxon>Bacteria</taxon>
        <taxon>Bacillati</taxon>
        <taxon>Bacillota</taxon>
        <taxon>Desulfuribacillia</taxon>
        <taxon>Desulfuribacillales</taxon>
        <taxon>Desulfuribacillaceae</taxon>
        <taxon>Desulfuribacillus</taxon>
    </lineage>
</organism>
<keyword evidence="2" id="KW-1185">Reference proteome</keyword>
<accession>A0A1E5G011</accession>
<evidence type="ECO:0000313" key="2">
    <source>
        <dbReference type="Proteomes" id="UP000094296"/>
    </source>
</evidence>
<protein>
    <submittedName>
        <fullName evidence="1">Uncharacterized protein</fullName>
    </submittedName>
</protein>
<evidence type="ECO:0000313" key="1">
    <source>
        <dbReference type="EMBL" id="OEF96120.1"/>
    </source>
</evidence>